<organism evidence="1 2">
    <name type="scientific">Enterococcus aquimarinus</name>
    <dbReference type="NCBI Taxonomy" id="328396"/>
    <lineage>
        <taxon>Bacteria</taxon>
        <taxon>Bacillati</taxon>
        <taxon>Bacillota</taxon>
        <taxon>Bacilli</taxon>
        <taxon>Lactobacillales</taxon>
        <taxon>Enterococcaceae</taxon>
        <taxon>Enterococcus</taxon>
    </lineage>
</organism>
<dbReference type="EMBL" id="JAJJVO010000043">
    <property type="protein sequence ID" value="MCC9273176.1"/>
    <property type="molecule type" value="Genomic_DNA"/>
</dbReference>
<gene>
    <name evidence="1" type="ORF">K8V42_02675</name>
</gene>
<protein>
    <submittedName>
        <fullName evidence="1">Uncharacterized protein</fullName>
    </submittedName>
</protein>
<sequence>MDLFDEILIRKYLNLSRIIKENQAYREEIRRVFYTKNMNTRMTYEEVQTDIHEMITLGFRPDIEIEKLLTRQDSITQLINRHTFRERHFSMFLTSLTPFERSCLKERYKYNRDVFCPPALLEKTLEEINEIETAICFRERREPDVFENEKPLDHNESLERMCDFFEL</sequence>
<reference evidence="1" key="2">
    <citation type="submission" date="2021-11" db="EMBL/GenBank/DDBJ databases">
        <authorList>
            <person name="Gilroy R."/>
        </authorList>
    </citation>
    <scope>NUCLEOTIDE SEQUENCE</scope>
    <source>
        <strain evidence="1">150</strain>
    </source>
</reference>
<accession>A0A9E3ZTZ1</accession>
<evidence type="ECO:0000313" key="2">
    <source>
        <dbReference type="Proteomes" id="UP000813384"/>
    </source>
</evidence>
<reference evidence="1" key="1">
    <citation type="journal article" date="2021" name="PeerJ">
        <title>Extensive microbial diversity within the chicken gut microbiome revealed by metagenomics and culture.</title>
        <authorList>
            <person name="Gilroy R."/>
            <person name="Ravi A."/>
            <person name="Getino M."/>
            <person name="Pursley I."/>
            <person name="Horton D.L."/>
            <person name="Alikhan N.F."/>
            <person name="Baker D."/>
            <person name="Gharbi K."/>
            <person name="Hall N."/>
            <person name="Watson M."/>
            <person name="Adriaenssens E.M."/>
            <person name="Foster-Nyarko E."/>
            <person name="Jarju S."/>
            <person name="Secka A."/>
            <person name="Antonio M."/>
            <person name="Oren A."/>
            <person name="Chaudhuri R.R."/>
            <person name="La Ragione R."/>
            <person name="Hildebrand F."/>
            <person name="Pallen M.J."/>
        </authorList>
    </citation>
    <scope>NUCLEOTIDE SEQUENCE</scope>
    <source>
        <strain evidence="1">150</strain>
    </source>
</reference>
<dbReference type="AlphaFoldDB" id="A0A9E3ZTZ1"/>
<name>A0A9E3ZTZ1_9ENTE</name>
<comment type="caution">
    <text evidence="1">The sequence shown here is derived from an EMBL/GenBank/DDBJ whole genome shotgun (WGS) entry which is preliminary data.</text>
</comment>
<dbReference type="Proteomes" id="UP000813384">
    <property type="component" value="Unassembled WGS sequence"/>
</dbReference>
<evidence type="ECO:0000313" key="1">
    <source>
        <dbReference type="EMBL" id="MCC9273176.1"/>
    </source>
</evidence>
<proteinExistence type="predicted"/>